<gene>
    <name evidence="3" type="ORF">DW740_07715</name>
</gene>
<feature type="domain" description="HMA" evidence="2">
    <location>
        <begin position="54"/>
        <end position="118"/>
    </location>
</feature>
<evidence type="ECO:0000259" key="2">
    <source>
        <dbReference type="PROSITE" id="PS50846"/>
    </source>
</evidence>
<sequence>MANIIIVLIVIVLLGFALKGTFKHMKGESPCCGGGGGSIVLDIPDKKLDNPVLGKKVLKISGMHCEHCAKAVTEAINKIDGASAKVKLSENEAVVSYDRELDEEQLKRIVKDAGYRVVSIK</sequence>
<keyword evidence="1" id="KW-0479">Metal-binding</keyword>
<accession>A0A414J6Z6</accession>
<dbReference type="InterPro" id="IPR036163">
    <property type="entry name" value="HMA_dom_sf"/>
</dbReference>
<name>A0A414J6Z6_9FIRM</name>
<dbReference type="GO" id="GO:0046872">
    <property type="term" value="F:metal ion binding"/>
    <property type="evidence" value="ECO:0007669"/>
    <property type="project" value="UniProtKB-KW"/>
</dbReference>
<dbReference type="SUPFAM" id="SSF55008">
    <property type="entry name" value="HMA, heavy metal-associated domain"/>
    <property type="match status" value="1"/>
</dbReference>
<evidence type="ECO:0000313" key="3">
    <source>
        <dbReference type="EMBL" id="RHE40187.1"/>
    </source>
</evidence>
<dbReference type="InterPro" id="IPR017969">
    <property type="entry name" value="Heavy-metal-associated_CS"/>
</dbReference>
<dbReference type="CDD" id="cd00371">
    <property type="entry name" value="HMA"/>
    <property type="match status" value="1"/>
</dbReference>
<dbReference type="Pfam" id="PF00403">
    <property type="entry name" value="HMA"/>
    <property type="match status" value="1"/>
</dbReference>
<proteinExistence type="predicted"/>
<evidence type="ECO:0000256" key="1">
    <source>
        <dbReference type="ARBA" id="ARBA00022723"/>
    </source>
</evidence>
<protein>
    <submittedName>
        <fullName evidence="3">Copper chaperone</fullName>
    </submittedName>
</protein>
<dbReference type="Gene3D" id="3.30.70.100">
    <property type="match status" value="1"/>
</dbReference>
<dbReference type="RefSeq" id="WP_118050366.1">
    <property type="nucleotide sequence ID" value="NZ_CABJFK010000005.1"/>
</dbReference>
<dbReference type="AlphaFoldDB" id="A0A414J6Z6"/>
<dbReference type="Proteomes" id="UP000283745">
    <property type="component" value="Unassembled WGS sequence"/>
</dbReference>
<comment type="caution">
    <text evidence="3">The sequence shown here is derived from an EMBL/GenBank/DDBJ whole genome shotgun (WGS) entry which is preliminary data.</text>
</comment>
<dbReference type="PROSITE" id="PS50846">
    <property type="entry name" value="HMA_2"/>
    <property type="match status" value="1"/>
</dbReference>
<dbReference type="EMBL" id="QSKF01000005">
    <property type="protein sequence ID" value="RHE40187.1"/>
    <property type="molecule type" value="Genomic_DNA"/>
</dbReference>
<evidence type="ECO:0000313" key="4">
    <source>
        <dbReference type="Proteomes" id="UP000283745"/>
    </source>
</evidence>
<dbReference type="InterPro" id="IPR006121">
    <property type="entry name" value="HMA_dom"/>
</dbReference>
<reference evidence="3 4" key="1">
    <citation type="submission" date="2018-08" db="EMBL/GenBank/DDBJ databases">
        <title>A genome reference for cultivated species of the human gut microbiota.</title>
        <authorList>
            <person name="Zou Y."/>
            <person name="Xue W."/>
            <person name="Luo G."/>
        </authorList>
    </citation>
    <scope>NUCLEOTIDE SEQUENCE [LARGE SCALE GENOMIC DNA]</scope>
    <source>
        <strain evidence="3 4">AM28-23</strain>
    </source>
</reference>
<dbReference type="PROSITE" id="PS01047">
    <property type="entry name" value="HMA_1"/>
    <property type="match status" value="1"/>
</dbReference>
<organism evidence="3 4">
    <name type="scientific">Blautia obeum</name>
    <dbReference type="NCBI Taxonomy" id="40520"/>
    <lineage>
        <taxon>Bacteria</taxon>
        <taxon>Bacillati</taxon>
        <taxon>Bacillota</taxon>
        <taxon>Clostridia</taxon>
        <taxon>Lachnospirales</taxon>
        <taxon>Lachnospiraceae</taxon>
        <taxon>Blautia</taxon>
    </lineage>
</organism>